<feature type="compositionally biased region" description="Basic and acidic residues" evidence="1">
    <location>
        <begin position="111"/>
        <end position="121"/>
    </location>
</feature>
<dbReference type="EMBL" id="JAEVHI010000001">
    <property type="protein sequence ID" value="KAG5304845.1"/>
    <property type="molecule type" value="Genomic_DNA"/>
</dbReference>
<dbReference type="VEuPathDB" id="FungiDB:I7I52_03325"/>
<feature type="compositionally biased region" description="Basic and acidic residues" evidence="1">
    <location>
        <begin position="75"/>
        <end position="90"/>
    </location>
</feature>
<sequence>MWRIRSGVVEADIQLCVENRYIEKMGLGFSTWGTASTCSFDVPHFSETAAAGPDQALCQPLNLKELFMEYTQPSGRRDCVHAPRGRDKKATNHSPRPLVASLTKTRSWDNSARDAGMHIKW</sequence>
<proteinExistence type="predicted"/>
<comment type="caution">
    <text evidence="2">The sequence shown here is derived from an EMBL/GenBank/DDBJ whole genome shotgun (WGS) entry which is preliminary data.</text>
</comment>
<evidence type="ECO:0000313" key="3">
    <source>
        <dbReference type="Proteomes" id="UP000670092"/>
    </source>
</evidence>
<gene>
    <name evidence="2" type="ORF">I7I52_03325</name>
</gene>
<name>A0A8H7ZBR1_AJECA</name>
<protein>
    <submittedName>
        <fullName evidence="2">Uncharacterized protein</fullName>
    </submittedName>
</protein>
<dbReference type="AlphaFoldDB" id="A0A8H7ZBR1"/>
<evidence type="ECO:0000313" key="2">
    <source>
        <dbReference type="EMBL" id="KAG5304845.1"/>
    </source>
</evidence>
<dbReference type="Proteomes" id="UP000670092">
    <property type="component" value="Unassembled WGS sequence"/>
</dbReference>
<feature type="region of interest" description="Disordered" evidence="1">
    <location>
        <begin position="75"/>
        <end position="121"/>
    </location>
</feature>
<reference evidence="2 3" key="1">
    <citation type="submission" date="2021-01" db="EMBL/GenBank/DDBJ databases">
        <title>Chromosome-level genome assembly of a human fungal pathogen reveals clustering of transcriptionally co-regulated genes.</title>
        <authorList>
            <person name="Voorhies M."/>
            <person name="Cohen S."/>
            <person name="Shea T.P."/>
            <person name="Petrus S."/>
            <person name="Munoz J.F."/>
            <person name="Poplawski S."/>
            <person name="Goldman W.E."/>
            <person name="Michael T."/>
            <person name="Cuomo C.A."/>
            <person name="Sil A."/>
            <person name="Beyhan S."/>
        </authorList>
    </citation>
    <scope>NUCLEOTIDE SEQUENCE [LARGE SCALE GENOMIC DNA]</scope>
    <source>
        <strain evidence="2 3">G184AR</strain>
    </source>
</reference>
<evidence type="ECO:0000256" key="1">
    <source>
        <dbReference type="SAM" id="MobiDB-lite"/>
    </source>
</evidence>
<accession>A0A8H7ZBR1</accession>
<organism evidence="2 3">
    <name type="scientific">Ajellomyces capsulatus</name>
    <name type="common">Darling's disease fungus</name>
    <name type="synonym">Histoplasma capsulatum</name>
    <dbReference type="NCBI Taxonomy" id="5037"/>
    <lineage>
        <taxon>Eukaryota</taxon>
        <taxon>Fungi</taxon>
        <taxon>Dikarya</taxon>
        <taxon>Ascomycota</taxon>
        <taxon>Pezizomycotina</taxon>
        <taxon>Eurotiomycetes</taxon>
        <taxon>Eurotiomycetidae</taxon>
        <taxon>Onygenales</taxon>
        <taxon>Ajellomycetaceae</taxon>
        <taxon>Histoplasma</taxon>
    </lineage>
</organism>